<sequence length="147" mass="14501">MKRGLAPSIAAAGLALLGGCSDGRDDPAGAGRGGWAIPPGTYGNVVQDGGGGAKTGVELRLAQGDESETITIVLCDAGCGAAQTRPIRRGLNGVSFTLPTPDGTADVSIQPDGPDAVSFNLHGGAGLRTERLPRIASEGEPVAPSGA</sequence>
<accession>A0A2W5L3F7</accession>
<proteinExistence type="predicted"/>
<dbReference type="Proteomes" id="UP000248597">
    <property type="component" value="Unassembled WGS sequence"/>
</dbReference>
<name>A0A2W5L3F7_SPHMC</name>
<dbReference type="AlphaFoldDB" id="A0A2W5L3F7"/>
<gene>
    <name evidence="1" type="ORF">DI569_06565</name>
</gene>
<evidence type="ECO:0000313" key="1">
    <source>
        <dbReference type="EMBL" id="PZQ22899.1"/>
    </source>
</evidence>
<dbReference type="PROSITE" id="PS51257">
    <property type="entry name" value="PROKAR_LIPOPROTEIN"/>
    <property type="match status" value="1"/>
</dbReference>
<comment type="caution">
    <text evidence="1">The sequence shown here is derived from an EMBL/GenBank/DDBJ whole genome shotgun (WGS) entry which is preliminary data.</text>
</comment>
<organism evidence="1 2">
    <name type="scientific">Sphingopyxis macrogoltabida</name>
    <name type="common">Sphingomonas macrogoltabidus</name>
    <dbReference type="NCBI Taxonomy" id="33050"/>
    <lineage>
        <taxon>Bacteria</taxon>
        <taxon>Pseudomonadati</taxon>
        <taxon>Pseudomonadota</taxon>
        <taxon>Alphaproteobacteria</taxon>
        <taxon>Sphingomonadales</taxon>
        <taxon>Sphingomonadaceae</taxon>
        <taxon>Sphingopyxis</taxon>
    </lineage>
</organism>
<evidence type="ECO:0008006" key="3">
    <source>
        <dbReference type="Google" id="ProtNLM"/>
    </source>
</evidence>
<protein>
    <recommendedName>
        <fullName evidence="3">Lipoprotein</fullName>
    </recommendedName>
</protein>
<dbReference type="EMBL" id="QFPJ01000011">
    <property type="protein sequence ID" value="PZQ22899.1"/>
    <property type="molecule type" value="Genomic_DNA"/>
</dbReference>
<reference evidence="1 2" key="1">
    <citation type="submission" date="2017-08" db="EMBL/GenBank/DDBJ databases">
        <title>Infants hospitalized years apart are colonized by the same room-sourced microbial strains.</title>
        <authorList>
            <person name="Brooks B."/>
            <person name="Olm M.R."/>
            <person name="Firek B.A."/>
            <person name="Baker R."/>
            <person name="Thomas B.C."/>
            <person name="Morowitz M.J."/>
            <person name="Banfield J.F."/>
        </authorList>
    </citation>
    <scope>NUCLEOTIDE SEQUENCE [LARGE SCALE GENOMIC DNA]</scope>
    <source>
        <strain evidence="1">S2_005_003_R2_47</strain>
    </source>
</reference>
<evidence type="ECO:0000313" key="2">
    <source>
        <dbReference type="Proteomes" id="UP000248597"/>
    </source>
</evidence>